<comment type="subcellular location">
    <subcellularLocation>
        <location evidence="7">Cell outer membrane</location>
        <topology evidence="7">Lipid-anchor</topology>
    </subcellularLocation>
    <subcellularLocation>
        <location evidence="7">Bacterial flagellum basal body</location>
    </subcellularLocation>
</comment>
<organism evidence="9 10">
    <name type="scientific">Salinarimonas ramus</name>
    <dbReference type="NCBI Taxonomy" id="690164"/>
    <lineage>
        <taxon>Bacteria</taxon>
        <taxon>Pseudomonadati</taxon>
        <taxon>Pseudomonadota</taxon>
        <taxon>Alphaproteobacteria</taxon>
        <taxon>Hyphomicrobiales</taxon>
        <taxon>Salinarimonadaceae</taxon>
        <taxon>Salinarimonas</taxon>
    </lineage>
</organism>
<evidence type="ECO:0000256" key="1">
    <source>
        <dbReference type="ARBA" id="ARBA00002591"/>
    </source>
</evidence>
<keyword evidence="5 7" id="KW-0975">Bacterial flagellum</keyword>
<name>A0A917QCW3_9HYPH</name>
<accession>A0A917QCW3</accession>
<dbReference type="InterPro" id="IPR000527">
    <property type="entry name" value="Flag_Lring"/>
</dbReference>
<keyword evidence="9" id="KW-0969">Cilium</keyword>
<dbReference type="RefSeq" id="WP_188914162.1">
    <property type="nucleotide sequence ID" value="NZ_BMMF01000009.1"/>
</dbReference>
<comment type="caution">
    <text evidence="9">The sequence shown here is derived from an EMBL/GenBank/DDBJ whole genome shotgun (WGS) entry which is preliminary data.</text>
</comment>
<evidence type="ECO:0000313" key="10">
    <source>
        <dbReference type="Proteomes" id="UP000600449"/>
    </source>
</evidence>
<comment type="function">
    <text evidence="1 7">Assembles around the rod to form the L-ring and probably protects the motor/basal body from shearing forces during rotation.</text>
</comment>
<evidence type="ECO:0000256" key="7">
    <source>
        <dbReference type="HAMAP-Rule" id="MF_00415"/>
    </source>
</evidence>
<keyword evidence="9" id="KW-0966">Cell projection</keyword>
<dbReference type="Proteomes" id="UP000600449">
    <property type="component" value="Unassembled WGS sequence"/>
</dbReference>
<reference evidence="9 10" key="1">
    <citation type="journal article" date="2014" name="Int. J. Syst. Evol. Microbiol.">
        <title>Complete genome sequence of Corynebacterium casei LMG S-19264T (=DSM 44701T), isolated from a smear-ripened cheese.</title>
        <authorList>
            <consortium name="US DOE Joint Genome Institute (JGI-PGF)"/>
            <person name="Walter F."/>
            <person name="Albersmeier A."/>
            <person name="Kalinowski J."/>
            <person name="Ruckert C."/>
        </authorList>
    </citation>
    <scope>NUCLEOTIDE SEQUENCE [LARGE SCALE GENOMIC DNA]</scope>
    <source>
        <strain evidence="9 10">CGMCC 1.9161</strain>
    </source>
</reference>
<comment type="similarity">
    <text evidence="2 7">Belongs to the FlgH family.</text>
</comment>
<dbReference type="GO" id="GO:0071973">
    <property type="term" value="P:bacterial-type flagellum-dependent cell motility"/>
    <property type="evidence" value="ECO:0007669"/>
    <property type="project" value="InterPro"/>
</dbReference>
<protein>
    <recommendedName>
        <fullName evidence="7">Flagellar L-ring protein</fullName>
    </recommendedName>
    <alternativeName>
        <fullName evidence="7">Basal body L-ring protein</fullName>
    </alternativeName>
</protein>
<dbReference type="NCBIfam" id="NF001305">
    <property type="entry name" value="PRK00249.1-5"/>
    <property type="match status" value="1"/>
</dbReference>
<dbReference type="GO" id="GO:0009279">
    <property type="term" value="C:cell outer membrane"/>
    <property type="evidence" value="ECO:0007669"/>
    <property type="project" value="UniProtKB-SubCell"/>
</dbReference>
<dbReference type="PROSITE" id="PS51257">
    <property type="entry name" value="PROKAR_LIPOPROTEIN"/>
    <property type="match status" value="1"/>
</dbReference>
<feature type="signal peptide" evidence="8">
    <location>
        <begin position="1"/>
        <end position="19"/>
    </location>
</feature>
<gene>
    <name evidence="9" type="primary">flgH2</name>
    <name evidence="7" type="synonym">flgH</name>
    <name evidence="9" type="ORF">GCM10011322_31070</name>
</gene>
<dbReference type="HAMAP" id="MF_00415">
    <property type="entry name" value="FlgH"/>
    <property type="match status" value="1"/>
</dbReference>
<evidence type="ECO:0000256" key="3">
    <source>
        <dbReference type="ARBA" id="ARBA00022729"/>
    </source>
</evidence>
<evidence type="ECO:0000256" key="8">
    <source>
        <dbReference type="SAM" id="SignalP"/>
    </source>
</evidence>
<evidence type="ECO:0000256" key="5">
    <source>
        <dbReference type="ARBA" id="ARBA00023143"/>
    </source>
</evidence>
<keyword evidence="7" id="KW-0449">Lipoprotein</keyword>
<evidence type="ECO:0000313" key="9">
    <source>
        <dbReference type="EMBL" id="GGK41716.1"/>
    </source>
</evidence>
<keyword evidence="4 7" id="KW-0472">Membrane</keyword>
<keyword evidence="10" id="KW-1185">Reference proteome</keyword>
<feature type="chain" id="PRO_5037963244" description="Flagellar L-ring protein" evidence="8">
    <location>
        <begin position="20"/>
        <end position="238"/>
    </location>
</feature>
<dbReference type="EMBL" id="BMMF01000009">
    <property type="protein sequence ID" value="GGK41716.1"/>
    <property type="molecule type" value="Genomic_DNA"/>
</dbReference>
<keyword evidence="9" id="KW-0282">Flagellum</keyword>
<dbReference type="GO" id="GO:0003774">
    <property type="term" value="F:cytoskeletal motor activity"/>
    <property type="evidence" value="ECO:0007669"/>
    <property type="project" value="InterPro"/>
</dbReference>
<dbReference type="PANTHER" id="PTHR34933">
    <property type="entry name" value="FLAGELLAR L-RING PROTEIN"/>
    <property type="match status" value="1"/>
</dbReference>
<dbReference type="GO" id="GO:0009427">
    <property type="term" value="C:bacterial-type flagellum basal body, distal rod, L ring"/>
    <property type="evidence" value="ECO:0007669"/>
    <property type="project" value="InterPro"/>
</dbReference>
<proteinExistence type="inferred from homology"/>
<sequence length="238" mass="24857">MTRPFLTRTAAVLALTALAACSSTTSDINQAPGLTPVGAGLTTAHAALPVSTSPAEGPRAYHSLWNSQRDNLFADSRAMRVGDVLTVRIAIDDEASLDNQTSRSRDSGAGFGLGFAFGVDGAGTSGDFGADLSANSRSRGRGSVGRSERVVVSVAAVVTQVLPNGNLLISGSQEVRVNYEVRVISVAGIVRPRDISPRNIVLADQIAEARISYGGAGRSTEVQQPGWGQQLYDRVSPF</sequence>
<comment type="subunit">
    <text evidence="7">The basal body constitutes a major portion of the flagellar organelle and consists of four rings (L,P,S, and M) mounted on a central rod.</text>
</comment>
<dbReference type="PRINTS" id="PR01008">
    <property type="entry name" value="FLGLRINGFLGH"/>
</dbReference>
<dbReference type="PANTHER" id="PTHR34933:SF1">
    <property type="entry name" value="FLAGELLAR L-RING PROTEIN"/>
    <property type="match status" value="1"/>
</dbReference>
<dbReference type="AlphaFoldDB" id="A0A917QCW3"/>
<evidence type="ECO:0000256" key="4">
    <source>
        <dbReference type="ARBA" id="ARBA00023136"/>
    </source>
</evidence>
<evidence type="ECO:0000256" key="6">
    <source>
        <dbReference type="ARBA" id="ARBA00023237"/>
    </source>
</evidence>
<evidence type="ECO:0000256" key="2">
    <source>
        <dbReference type="ARBA" id="ARBA00006929"/>
    </source>
</evidence>
<keyword evidence="3 7" id="KW-0732">Signal</keyword>
<dbReference type="Pfam" id="PF02107">
    <property type="entry name" value="FlgH"/>
    <property type="match status" value="1"/>
</dbReference>
<keyword evidence="6 7" id="KW-0998">Cell outer membrane</keyword>